<accession>A0A922L9E2</accession>
<proteinExistence type="predicted"/>
<organism evidence="1 2">
    <name type="scientific">Dermatophagoides farinae</name>
    <name type="common">American house dust mite</name>
    <dbReference type="NCBI Taxonomy" id="6954"/>
    <lineage>
        <taxon>Eukaryota</taxon>
        <taxon>Metazoa</taxon>
        <taxon>Ecdysozoa</taxon>
        <taxon>Arthropoda</taxon>
        <taxon>Chelicerata</taxon>
        <taxon>Arachnida</taxon>
        <taxon>Acari</taxon>
        <taxon>Acariformes</taxon>
        <taxon>Sarcoptiformes</taxon>
        <taxon>Astigmata</taxon>
        <taxon>Psoroptidia</taxon>
        <taxon>Analgoidea</taxon>
        <taxon>Pyroglyphidae</taxon>
        <taxon>Dermatophagoidinae</taxon>
        <taxon>Dermatophagoides</taxon>
    </lineage>
</organism>
<dbReference type="AlphaFoldDB" id="A0A922L9E2"/>
<gene>
    <name evidence="1" type="ORF">DERF_006131</name>
</gene>
<name>A0A922L9E2_DERFA</name>
<evidence type="ECO:0000313" key="2">
    <source>
        <dbReference type="Proteomes" id="UP000790347"/>
    </source>
</evidence>
<dbReference type="EMBL" id="ASGP02000002">
    <property type="protein sequence ID" value="KAH9522567.1"/>
    <property type="molecule type" value="Genomic_DNA"/>
</dbReference>
<protein>
    <submittedName>
        <fullName evidence="1">Uncharacterized protein</fullName>
    </submittedName>
</protein>
<evidence type="ECO:0000313" key="1">
    <source>
        <dbReference type="EMBL" id="KAH9522567.1"/>
    </source>
</evidence>
<sequence length="65" mass="7683">MKLLLFIIRQPSQKCFFFTFAIHVHMFRRLGLVGNECGTTMVIMKNISKQQQHKQKICDHNNYGI</sequence>
<reference evidence="1" key="2">
    <citation type="journal article" date="2022" name="Res Sq">
        <title>Comparative Genomics Reveals Insights into the Divergent Evolution of Astigmatic Mites and Household Pest Adaptations.</title>
        <authorList>
            <person name="Xiong Q."/>
            <person name="Wan A.T.-Y."/>
            <person name="Liu X.-Y."/>
            <person name="Fung C.S.-H."/>
            <person name="Xiao X."/>
            <person name="Malainual N."/>
            <person name="Hou J."/>
            <person name="Wang L."/>
            <person name="Wang M."/>
            <person name="Yang K."/>
            <person name="Cui Y."/>
            <person name="Leung E."/>
            <person name="Nong W."/>
            <person name="Shin S.-K."/>
            <person name="Au S."/>
            <person name="Jeong K.Y."/>
            <person name="Chew F.T."/>
            <person name="Hui J."/>
            <person name="Leung T.F."/>
            <person name="Tungtrongchitr A."/>
            <person name="Zhong N."/>
            <person name="Liu Z."/>
            <person name="Tsui S."/>
        </authorList>
    </citation>
    <scope>NUCLEOTIDE SEQUENCE</scope>
    <source>
        <strain evidence="1">Derf</strain>
        <tissue evidence="1">Whole organism</tissue>
    </source>
</reference>
<comment type="caution">
    <text evidence="1">The sequence shown here is derived from an EMBL/GenBank/DDBJ whole genome shotgun (WGS) entry which is preliminary data.</text>
</comment>
<keyword evidence="2" id="KW-1185">Reference proteome</keyword>
<dbReference type="Proteomes" id="UP000790347">
    <property type="component" value="Unassembled WGS sequence"/>
</dbReference>
<reference evidence="1" key="1">
    <citation type="submission" date="2013-05" db="EMBL/GenBank/DDBJ databases">
        <authorList>
            <person name="Yim A.K.Y."/>
            <person name="Chan T.F."/>
            <person name="Ji K.M."/>
            <person name="Liu X.Y."/>
            <person name="Zhou J.W."/>
            <person name="Li R.Q."/>
            <person name="Yang K.Y."/>
            <person name="Li J."/>
            <person name="Li M."/>
            <person name="Law P.T.W."/>
            <person name="Wu Y.L."/>
            <person name="Cai Z.L."/>
            <person name="Qin H."/>
            <person name="Bao Y."/>
            <person name="Leung R.K.K."/>
            <person name="Ng P.K.S."/>
            <person name="Zou J."/>
            <person name="Zhong X.J."/>
            <person name="Ran P.X."/>
            <person name="Zhong N.S."/>
            <person name="Liu Z.G."/>
            <person name="Tsui S.K.W."/>
        </authorList>
    </citation>
    <scope>NUCLEOTIDE SEQUENCE</scope>
    <source>
        <strain evidence="1">Derf</strain>
        <tissue evidence="1">Whole organism</tissue>
    </source>
</reference>